<keyword evidence="3" id="KW-1185">Reference proteome</keyword>
<keyword evidence="1" id="KW-0812">Transmembrane</keyword>
<gene>
    <name evidence="2" type="ORF">PL963_04594</name>
</gene>
<organism evidence="2 3">
    <name type="scientific">Pseudomonas cerasi</name>
    <dbReference type="NCBI Taxonomy" id="1583341"/>
    <lineage>
        <taxon>Bacteria</taxon>
        <taxon>Pseudomonadati</taxon>
        <taxon>Pseudomonadota</taxon>
        <taxon>Gammaproteobacteria</taxon>
        <taxon>Pseudomonadales</taxon>
        <taxon>Pseudomonadaceae</taxon>
        <taxon>Pseudomonas</taxon>
    </lineage>
</organism>
<protein>
    <submittedName>
        <fullName evidence="2">Uncharacterized protein</fullName>
    </submittedName>
</protein>
<dbReference type="AlphaFoldDB" id="A0A193SXJ1"/>
<evidence type="ECO:0000256" key="1">
    <source>
        <dbReference type="SAM" id="Phobius"/>
    </source>
</evidence>
<proteinExistence type="predicted"/>
<dbReference type="Proteomes" id="UP000239025">
    <property type="component" value="Chromosome 1"/>
</dbReference>
<reference evidence="3" key="1">
    <citation type="submission" date="2017-11" db="EMBL/GenBank/DDBJ databases">
        <authorList>
            <person name="Blom J."/>
        </authorList>
    </citation>
    <scope>NUCLEOTIDE SEQUENCE [LARGE SCALE GENOMIC DNA]</scope>
</reference>
<feature type="transmembrane region" description="Helical" evidence="1">
    <location>
        <begin position="326"/>
        <end position="344"/>
    </location>
</feature>
<name>A0A193SXJ1_9PSED</name>
<dbReference type="EMBL" id="LT963395">
    <property type="protein sequence ID" value="SOS23243.1"/>
    <property type="molecule type" value="Genomic_DNA"/>
</dbReference>
<evidence type="ECO:0000313" key="2">
    <source>
        <dbReference type="EMBL" id="SOS23243.1"/>
    </source>
</evidence>
<evidence type="ECO:0000313" key="3">
    <source>
        <dbReference type="Proteomes" id="UP000239025"/>
    </source>
</evidence>
<accession>A0A193SXJ1</accession>
<dbReference type="RefSeq" id="WP_065350688.1">
    <property type="nucleotide sequence ID" value="NZ_LT222319.1"/>
</dbReference>
<keyword evidence="1" id="KW-0472">Membrane</keyword>
<keyword evidence="1" id="KW-1133">Transmembrane helix</keyword>
<sequence>MPTAFSTALYYPHIDIKNERWLRSAVLFWDSIRTIVPVSHREPYSNDFARALCDEGVLNPVRVSSDMEEVEELTEKVLEFLTDPASAGVMFDTDKYPTRRIHPEKMSHELRELAHIHPEKLPYMIRSELERGLNDDGWLHVAPGFANFYMTLLASQLAERLGLGLVTESSAADQLAIAVRKGKPLGTSGDRRAGRQFDAFGQRRSLPTDVAPSLLIDLMVQGVSLPEHLSVDEILKFKKYHVEELAVFRREISRLTADLPKEVPIEALRQAVSDQYQANVLPAMHSLRESLRAQRWDAGLSGLLKVSFFTAAPASAAILAGIPSSIALVAGVGISLTASAVLLTNQRRRTIIDSPYSYLLSMERKW</sequence>